<dbReference type="HAMAP" id="MF_01928">
    <property type="entry name" value="PurK"/>
    <property type="match status" value="1"/>
</dbReference>
<dbReference type="SUPFAM" id="SSF51246">
    <property type="entry name" value="Rudiment single hybrid motif"/>
    <property type="match status" value="1"/>
</dbReference>
<accession>A0ABY2K1X5</accession>
<dbReference type="PROSITE" id="PS50975">
    <property type="entry name" value="ATP_GRASP"/>
    <property type="match status" value="1"/>
</dbReference>
<dbReference type="NCBIfam" id="NF004679">
    <property type="entry name" value="PRK06019.1-5"/>
    <property type="match status" value="1"/>
</dbReference>
<dbReference type="PANTHER" id="PTHR11609">
    <property type="entry name" value="PURINE BIOSYNTHESIS PROTEIN 6/7, PUR6/7"/>
    <property type="match status" value="1"/>
</dbReference>
<dbReference type="InterPro" id="IPR011761">
    <property type="entry name" value="ATP-grasp"/>
</dbReference>
<feature type="compositionally biased region" description="Polar residues" evidence="6">
    <location>
        <begin position="401"/>
        <end position="411"/>
    </location>
</feature>
<keyword evidence="1 4" id="KW-0547">Nucleotide-binding</keyword>
<evidence type="ECO:0000256" key="5">
    <source>
        <dbReference type="RuleBase" id="RU361200"/>
    </source>
</evidence>
<evidence type="ECO:0000259" key="7">
    <source>
        <dbReference type="PROSITE" id="PS50975"/>
    </source>
</evidence>
<feature type="binding site" evidence="4">
    <location>
        <position position="145"/>
    </location>
    <ligand>
        <name>ATP</name>
        <dbReference type="ChEBI" id="CHEBI:30616"/>
    </ligand>
</feature>
<feature type="binding site" evidence="4">
    <location>
        <position position="196"/>
    </location>
    <ligand>
        <name>ATP</name>
        <dbReference type="ChEBI" id="CHEBI:30616"/>
    </ligand>
</feature>
<dbReference type="GO" id="GO:0034028">
    <property type="term" value="F:5-(carboxyamino)imidazole ribonucleotide synthase activity"/>
    <property type="evidence" value="ECO:0007669"/>
    <property type="project" value="UniProtKB-EC"/>
</dbReference>
<comment type="catalytic activity">
    <reaction evidence="4 5">
        <text>5-amino-1-(5-phospho-beta-D-ribosyl)imidazole + hydrogencarbonate + ATP = 5-carboxyamino-1-(5-phospho-D-ribosyl)imidazole + ADP + phosphate + 2 H(+)</text>
        <dbReference type="Rhea" id="RHEA:19317"/>
        <dbReference type="ChEBI" id="CHEBI:15378"/>
        <dbReference type="ChEBI" id="CHEBI:17544"/>
        <dbReference type="ChEBI" id="CHEBI:30616"/>
        <dbReference type="ChEBI" id="CHEBI:43474"/>
        <dbReference type="ChEBI" id="CHEBI:58730"/>
        <dbReference type="ChEBI" id="CHEBI:137981"/>
        <dbReference type="ChEBI" id="CHEBI:456216"/>
        <dbReference type="EC" id="6.3.4.18"/>
    </reaction>
</comment>
<evidence type="ECO:0000313" key="8">
    <source>
        <dbReference type="EMBL" id="TFI01169.1"/>
    </source>
</evidence>
<dbReference type="EMBL" id="SPKT01000002">
    <property type="protein sequence ID" value="TFI01169.1"/>
    <property type="molecule type" value="Genomic_DNA"/>
</dbReference>
<comment type="subunit">
    <text evidence="4 5">Homodimer.</text>
</comment>
<sequence>MTSPTSPRLGVIGGGQLARMMAGPAAELGVRFSVLAEAPDASAAQVAPHTVGDHADLEALRAFARTVDVITFDHEHVPTEHLRALEEEGVAVRPGPDALQYAQDKLAMRAAIEELGLPNPAWAPVSDVDEILAFGAEHGWPMILKTPRGGYDGKGVLRLDSAEDVRSSAADGTLGTWLGAGIAPLLAEEFVPFTRELSAQVARTPSGELKSYPVVDSVQTNGVCDLVTAPAQDLSDELAEAAASAARAIAERLGVTGMLAVEMFQTGEGADGFQVNELAMRPHNSGHWSMDGAVTGQFEQHVRAVLDLPLGDVSLHGEAVVMKNLLGGANEDLYAEVPHALGSFPEAKVHLYGKGVRPGRKLGHVNVVVRTSADLPHAVEAAEAAVARIRDGGTPGAGTPSVPSTVAAQEA</sequence>
<dbReference type="NCBIfam" id="NF004680">
    <property type="entry name" value="PRK06019.1-6"/>
    <property type="match status" value="1"/>
</dbReference>
<dbReference type="RefSeq" id="WP_067188131.1">
    <property type="nucleotide sequence ID" value="NZ_SPKT01000002.1"/>
</dbReference>
<dbReference type="Proteomes" id="UP000297477">
    <property type="component" value="Unassembled WGS sequence"/>
</dbReference>
<dbReference type="InterPro" id="IPR054350">
    <property type="entry name" value="PurT/PurK_preATP-grasp"/>
</dbReference>
<feature type="binding site" evidence="4">
    <location>
        <begin position="276"/>
        <end position="277"/>
    </location>
    <ligand>
        <name>ATP</name>
        <dbReference type="ChEBI" id="CHEBI:30616"/>
    </ligand>
</feature>
<keyword evidence="3 4" id="KW-0067">ATP-binding</keyword>
<name>A0ABY2K1X5_9MICC</name>
<comment type="caution">
    <text evidence="4">Lacks conserved residue(s) required for the propagation of feature annotation.</text>
</comment>
<dbReference type="Gene3D" id="3.40.50.20">
    <property type="match status" value="1"/>
</dbReference>
<feature type="binding site" evidence="4">
    <location>
        <position position="105"/>
    </location>
    <ligand>
        <name>ATP</name>
        <dbReference type="ChEBI" id="CHEBI:30616"/>
    </ligand>
</feature>
<dbReference type="InterPro" id="IPR005875">
    <property type="entry name" value="PurK"/>
</dbReference>
<dbReference type="Gene3D" id="3.30.470.20">
    <property type="entry name" value="ATP-grasp fold, B domain"/>
    <property type="match status" value="1"/>
</dbReference>
<feature type="region of interest" description="Disordered" evidence="6">
    <location>
        <begin position="391"/>
        <end position="411"/>
    </location>
</feature>
<dbReference type="PANTHER" id="PTHR11609:SF5">
    <property type="entry name" value="PHOSPHORIBOSYLAMINOIMIDAZOLE CARBOXYLASE"/>
    <property type="match status" value="1"/>
</dbReference>
<comment type="pathway">
    <text evidence="4 5">Purine metabolism; IMP biosynthesis via de novo pathway; 5-amino-1-(5-phospho-D-ribosyl)imidazole-4-carboxylate from 5-amino-1-(5-phospho-D-ribosyl)imidazole (N5-CAIR route): step 1/2.</text>
</comment>
<dbReference type="InterPro" id="IPR003135">
    <property type="entry name" value="ATP-grasp_carboxylate-amine"/>
</dbReference>
<organism evidence="8 9">
    <name type="scientific">Micrococcus lylae</name>
    <dbReference type="NCBI Taxonomy" id="1273"/>
    <lineage>
        <taxon>Bacteria</taxon>
        <taxon>Bacillati</taxon>
        <taxon>Actinomycetota</taxon>
        <taxon>Actinomycetes</taxon>
        <taxon>Micrococcales</taxon>
        <taxon>Micrococcaceae</taxon>
        <taxon>Micrococcus</taxon>
    </lineage>
</organism>
<dbReference type="InterPro" id="IPR013815">
    <property type="entry name" value="ATP_grasp_subdomain_1"/>
</dbReference>
<evidence type="ECO:0000256" key="2">
    <source>
        <dbReference type="ARBA" id="ARBA00022755"/>
    </source>
</evidence>
<dbReference type="Pfam" id="PF02222">
    <property type="entry name" value="ATP-grasp"/>
    <property type="match status" value="1"/>
</dbReference>
<evidence type="ECO:0000256" key="6">
    <source>
        <dbReference type="SAM" id="MobiDB-lite"/>
    </source>
</evidence>
<evidence type="ECO:0000313" key="9">
    <source>
        <dbReference type="Proteomes" id="UP000297477"/>
    </source>
</evidence>
<dbReference type="SUPFAM" id="SSF52440">
    <property type="entry name" value="PreATP-grasp domain"/>
    <property type="match status" value="1"/>
</dbReference>
<evidence type="ECO:0000256" key="4">
    <source>
        <dbReference type="HAMAP-Rule" id="MF_01928"/>
    </source>
</evidence>
<comment type="caution">
    <text evidence="8">The sequence shown here is derived from an EMBL/GenBank/DDBJ whole genome shotgun (WGS) entry which is preliminary data.</text>
</comment>
<evidence type="ECO:0000256" key="3">
    <source>
        <dbReference type="ARBA" id="ARBA00022840"/>
    </source>
</evidence>
<reference evidence="8 9" key="1">
    <citation type="submission" date="2019-03" db="EMBL/GenBank/DDBJ databases">
        <title>Reclassification of Micrococcus aloeverae and Micrococcus yunnanensis as later heterotypic synonyms of Micrococcus luteus.</title>
        <authorList>
            <person name="Huang C.-H."/>
        </authorList>
    </citation>
    <scope>NUCLEOTIDE SEQUENCE [LARGE SCALE GENOMIC DNA]</scope>
    <source>
        <strain evidence="8 9">BCRC 12151</strain>
    </source>
</reference>
<dbReference type="InterPro" id="IPR011054">
    <property type="entry name" value="Rudment_hybrid_motif"/>
</dbReference>
<evidence type="ECO:0000256" key="1">
    <source>
        <dbReference type="ARBA" id="ARBA00022741"/>
    </source>
</evidence>
<protein>
    <recommendedName>
        <fullName evidence="4 5">N5-carboxyaminoimidazole ribonucleotide synthase</fullName>
        <shortName evidence="4 5">N5-CAIR synthase</shortName>
        <ecNumber evidence="4 5">6.3.4.18</ecNumber>
    </recommendedName>
    <alternativeName>
        <fullName evidence="4 5">5-(carboxyamino)imidazole ribonucleotide synthetase</fullName>
    </alternativeName>
</protein>
<dbReference type="Pfam" id="PF17769">
    <property type="entry name" value="PurK_C"/>
    <property type="match status" value="1"/>
</dbReference>
<feature type="binding site" evidence="4">
    <location>
        <begin position="188"/>
        <end position="191"/>
    </location>
    <ligand>
        <name>ATP</name>
        <dbReference type="ChEBI" id="CHEBI:30616"/>
    </ligand>
</feature>
<keyword evidence="2 4" id="KW-0658">Purine biosynthesis</keyword>
<proteinExistence type="inferred from homology"/>
<dbReference type="NCBIfam" id="TIGR01161">
    <property type="entry name" value="purK"/>
    <property type="match status" value="1"/>
</dbReference>
<dbReference type="EC" id="6.3.4.18" evidence="4 5"/>
<dbReference type="Pfam" id="PF22660">
    <property type="entry name" value="RS_preATP-grasp-like"/>
    <property type="match status" value="1"/>
</dbReference>
<comment type="function">
    <text evidence="4">Catalyzes the ATP-dependent conversion of 5-aminoimidazole ribonucleotide (AIR) and HCO(3)(-) to N5-carboxyaminoimidazole ribonucleotide (N5-CAIR).</text>
</comment>
<dbReference type="SUPFAM" id="SSF56059">
    <property type="entry name" value="Glutathione synthetase ATP-binding domain-like"/>
    <property type="match status" value="1"/>
</dbReference>
<comment type="similarity">
    <text evidence="4 5">Belongs to the PurK/PurT family.</text>
</comment>
<feature type="domain" description="ATP-grasp" evidence="7">
    <location>
        <begin position="109"/>
        <end position="306"/>
    </location>
</feature>
<comment type="function">
    <text evidence="5">Catalyzes the ATP-dependent conversion of 5-aminoimidazole ribonucleotide (AIR) and HCO(3)- to N5-carboxyaminoimidazole ribonucleotide (N5-CAIR).</text>
</comment>
<dbReference type="InterPro" id="IPR016185">
    <property type="entry name" value="PreATP-grasp_dom_sf"/>
</dbReference>
<dbReference type="InterPro" id="IPR040686">
    <property type="entry name" value="PurK_C"/>
</dbReference>
<dbReference type="Gene3D" id="3.30.1490.20">
    <property type="entry name" value="ATP-grasp fold, A domain"/>
    <property type="match status" value="1"/>
</dbReference>
<keyword evidence="9" id="KW-1185">Reference proteome</keyword>
<gene>
    <name evidence="4 5" type="primary">purK</name>
    <name evidence="8" type="ORF">E4A49_01555</name>
</gene>
<keyword evidence="4 5" id="KW-0436">Ligase</keyword>